<reference evidence="1" key="1">
    <citation type="submission" date="2023-05" db="EMBL/GenBank/DDBJ databases">
        <authorList>
            <person name="Huff M."/>
        </authorList>
    </citation>
    <scope>NUCLEOTIDE SEQUENCE</scope>
</reference>
<dbReference type="EMBL" id="OU503039">
    <property type="protein sequence ID" value="CAI9760135.1"/>
    <property type="molecule type" value="Genomic_DNA"/>
</dbReference>
<accession>A0AAD2DQD9</accession>
<evidence type="ECO:0000313" key="2">
    <source>
        <dbReference type="Proteomes" id="UP000834106"/>
    </source>
</evidence>
<dbReference type="AlphaFoldDB" id="A0AAD2DQD9"/>
<name>A0AAD2DQD9_9LAMI</name>
<gene>
    <name evidence="1" type="ORF">FPE_LOCUS7565</name>
</gene>
<organism evidence="1 2">
    <name type="scientific">Fraxinus pennsylvanica</name>
    <dbReference type="NCBI Taxonomy" id="56036"/>
    <lineage>
        <taxon>Eukaryota</taxon>
        <taxon>Viridiplantae</taxon>
        <taxon>Streptophyta</taxon>
        <taxon>Embryophyta</taxon>
        <taxon>Tracheophyta</taxon>
        <taxon>Spermatophyta</taxon>
        <taxon>Magnoliopsida</taxon>
        <taxon>eudicotyledons</taxon>
        <taxon>Gunneridae</taxon>
        <taxon>Pentapetalae</taxon>
        <taxon>asterids</taxon>
        <taxon>lamiids</taxon>
        <taxon>Lamiales</taxon>
        <taxon>Oleaceae</taxon>
        <taxon>Oleeae</taxon>
        <taxon>Fraxinus</taxon>
    </lineage>
</organism>
<keyword evidence="2" id="KW-1185">Reference proteome</keyword>
<protein>
    <submittedName>
        <fullName evidence="1">Uncharacterized protein</fullName>
    </submittedName>
</protein>
<proteinExistence type="predicted"/>
<sequence>MGSKWRKVKLALGLNMCLYTPRNNIVDNDDEDESLPPSSYRHSDAALLSPVANWTSAQPTPGSNRLKFSKSLSRSSSKCLQNHCHTLQMKELRRIHNDEEKLVKIMRSLESLPKDLKAAIEDGRISGSIC</sequence>
<dbReference type="Proteomes" id="UP000834106">
    <property type="component" value="Chromosome 4"/>
</dbReference>
<evidence type="ECO:0000313" key="1">
    <source>
        <dbReference type="EMBL" id="CAI9760135.1"/>
    </source>
</evidence>